<reference evidence="12 13" key="1">
    <citation type="submission" date="2024-03" db="EMBL/GenBank/DDBJ databases">
        <title>Complete genome sequence of the green alga Chloropicon roscoffensis RCC1871.</title>
        <authorList>
            <person name="Lemieux C."/>
            <person name="Pombert J.-F."/>
            <person name="Otis C."/>
            <person name="Turmel M."/>
        </authorList>
    </citation>
    <scope>NUCLEOTIDE SEQUENCE [LARGE SCALE GENOMIC DNA]</scope>
    <source>
        <strain evidence="12 13">RCC1871</strain>
    </source>
</reference>
<evidence type="ECO:0000256" key="1">
    <source>
        <dbReference type="ARBA" id="ARBA00004245"/>
    </source>
</evidence>
<evidence type="ECO:0000256" key="2">
    <source>
        <dbReference type="ARBA" id="ARBA00006260"/>
    </source>
</evidence>
<dbReference type="InterPro" id="IPR001680">
    <property type="entry name" value="WD40_rpt"/>
</dbReference>
<organism evidence="12 13">
    <name type="scientific">Chloropicon roscoffensis</name>
    <dbReference type="NCBI Taxonomy" id="1461544"/>
    <lineage>
        <taxon>Eukaryota</taxon>
        <taxon>Viridiplantae</taxon>
        <taxon>Chlorophyta</taxon>
        <taxon>Chloropicophyceae</taxon>
        <taxon>Chloropicales</taxon>
        <taxon>Chloropicaceae</taxon>
        <taxon>Chloropicon</taxon>
    </lineage>
</organism>
<dbReference type="AlphaFoldDB" id="A0AAX4P471"/>
<dbReference type="PANTHER" id="PTHR10709">
    <property type="entry name" value="ACTIN-RELATED PROTEIN 2/3 COMPLEX SUBUNIT 1"/>
    <property type="match status" value="1"/>
</dbReference>
<gene>
    <name evidence="12" type="ORF">HKI87_03g23500</name>
</gene>
<protein>
    <recommendedName>
        <fullName evidence="8">Arp2/3 complex 41 kDa subunit</fullName>
    </recommendedName>
    <alternativeName>
        <fullName evidence="9">p41-ARC</fullName>
    </alternativeName>
</protein>
<feature type="repeat" description="WD" evidence="10">
    <location>
        <begin position="52"/>
        <end position="84"/>
    </location>
</feature>
<evidence type="ECO:0000256" key="9">
    <source>
        <dbReference type="ARBA" id="ARBA00041789"/>
    </source>
</evidence>
<evidence type="ECO:0000256" key="6">
    <source>
        <dbReference type="ARBA" id="ARBA00023203"/>
    </source>
</evidence>
<proteinExistence type="inferred from homology"/>
<dbReference type="SMART" id="SM00320">
    <property type="entry name" value="WD40"/>
    <property type="match status" value="4"/>
</dbReference>
<accession>A0AAX4P471</accession>
<keyword evidence="7" id="KW-0206">Cytoskeleton</keyword>
<dbReference type="InterPro" id="IPR036322">
    <property type="entry name" value="WD40_repeat_dom_sf"/>
</dbReference>
<keyword evidence="3" id="KW-0963">Cytoplasm</keyword>
<dbReference type="PANTHER" id="PTHR10709:SF2">
    <property type="entry name" value="ACTIN-RELATED PROTEIN 2_3 COMPLEX SUBUNIT"/>
    <property type="match status" value="1"/>
</dbReference>
<dbReference type="Pfam" id="PF00400">
    <property type="entry name" value="WD40"/>
    <property type="match status" value="1"/>
</dbReference>
<dbReference type="InterPro" id="IPR017383">
    <property type="entry name" value="ARPC1"/>
</dbReference>
<evidence type="ECO:0000313" key="12">
    <source>
        <dbReference type="EMBL" id="WZN60816.1"/>
    </source>
</evidence>
<evidence type="ECO:0000256" key="10">
    <source>
        <dbReference type="PROSITE-ProRule" id="PRU00221"/>
    </source>
</evidence>
<evidence type="ECO:0000256" key="5">
    <source>
        <dbReference type="ARBA" id="ARBA00022737"/>
    </source>
</evidence>
<dbReference type="GO" id="GO:0034314">
    <property type="term" value="P:Arp2/3 complex-mediated actin nucleation"/>
    <property type="evidence" value="ECO:0007669"/>
    <property type="project" value="InterPro"/>
</dbReference>
<dbReference type="InterPro" id="IPR024977">
    <property type="entry name" value="Apc4-like_WD40_dom"/>
</dbReference>
<evidence type="ECO:0000259" key="11">
    <source>
        <dbReference type="Pfam" id="PF12894"/>
    </source>
</evidence>
<keyword evidence="4 10" id="KW-0853">WD repeat</keyword>
<dbReference type="Gene3D" id="2.130.10.10">
    <property type="entry name" value="YVTN repeat-like/Quinoprotein amine dehydrogenase"/>
    <property type="match status" value="1"/>
</dbReference>
<dbReference type="Pfam" id="PF12894">
    <property type="entry name" value="ANAPC4_WD40"/>
    <property type="match status" value="1"/>
</dbReference>
<dbReference type="GO" id="GO:0051015">
    <property type="term" value="F:actin filament binding"/>
    <property type="evidence" value="ECO:0007669"/>
    <property type="project" value="TreeGrafter"/>
</dbReference>
<evidence type="ECO:0000256" key="7">
    <source>
        <dbReference type="ARBA" id="ARBA00023212"/>
    </source>
</evidence>
<dbReference type="InterPro" id="IPR015943">
    <property type="entry name" value="WD40/YVTN_repeat-like_dom_sf"/>
</dbReference>
<feature type="domain" description="Anaphase-promoting complex subunit 4-like WD40" evidence="11">
    <location>
        <begin position="109"/>
        <end position="179"/>
    </location>
</feature>
<evidence type="ECO:0000256" key="4">
    <source>
        <dbReference type="ARBA" id="ARBA00022574"/>
    </source>
</evidence>
<dbReference type="PROSITE" id="PS50294">
    <property type="entry name" value="WD_REPEATS_REGION"/>
    <property type="match status" value="1"/>
</dbReference>
<dbReference type="EMBL" id="CP151503">
    <property type="protein sequence ID" value="WZN60816.1"/>
    <property type="molecule type" value="Genomic_DNA"/>
</dbReference>
<keyword evidence="5" id="KW-0677">Repeat</keyword>
<dbReference type="PROSITE" id="PS50082">
    <property type="entry name" value="WD_REPEATS_2"/>
    <property type="match status" value="1"/>
</dbReference>
<dbReference type="GO" id="GO:0005885">
    <property type="term" value="C:Arp2/3 protein complex"/>
    <property type="evidence" value="ECO:0007669"/>
    <property type="project" value="InterPro"/>
</dbReference>
<evidence type="ECO:0000256" key="3">
    <source>
        <dbReference type="ARBA" id="ARBA00022490"/>
    </source>
</evidence>
<keyword evidence="6" id="KW-0009">Actin-binding</keyword>
<name>A0AAX4P471_9CHLO</name>
<keyword evidence="13" id="KW-1185">Reference proteome</keyword>
<evidence type="ECO:0000313" key="13">
    <source>
        <dbReference type="Proteomes" id="UP001472866"/>
    </source>
</evidence>
<dbReference type="SUPFAM" id="SSF50978">
    <property type="entry name" value="WD40 repeat-like"/>
    <property type="match status" value="1"/>
</dbReference>
<comment type="similarity">
    <text evidence="2">Belongs to the WD repeat ARPC1 family.</text>
</comment>
<evidence type="ECO:0000256" key="8">
    <source>
        <dbReference type="ARBA" id="ARBA00041244"/>
    </source>
</evidence>
<dbReference type="Proteomes" id="UP001472866">
    <property type="component" value="Chromosome 03"/>
</dbReference>
<comment type="subcellular location">
    <subcellularLocation>
        <location evidence="1">Cytoplasm</location>
        <location evidence="1">Cytoskeleton</location>
    </subcellularLocation>
</comment>
<sequence>MSIVKKKLSASSGISCHAWNGDRSKVALCPYNNEVHVYEVGNNGEYELTGKLEEHEQLVAGVDWSPTRDMIVTCAHDRNAYVWEKGTEGKWEPQMSILPSTFNRAALCVQWSPHENKFALGGGSRSVVVCYYQEENNWWISKIIKKKHTSSVTCVSWHSNNWLLATGSSDFKCRIFAANISSVDAGVKRKFGELLMEVDVAKNWVHGLSWSPSCASLALCAHDSCLHVIDLEGQEVPSIDREPKCYTVKFSHLPQCASLFLDENRLVSVGFHDKPLLFKRESGGTGKWVLEGELTAKDSNQKKTSSKFGAAAAMFGGTAGGGAGSKAKPTFARVRTDVKAMTGKAKVVSKFSVSGMDQNLDTYAL</sequence>